<name>A0A532V050_UNCT6</name>
<dbReference type="AlphaFoldDB" id="A0A532V050"/>
<evidence type="ECO:0000313" key="1">
    <source>
        <dbReference type="EMBL" id="TKJ40571.1"/>
    </source>
</evidence>
<evidence type="ECO:0000313" key="2">
    <source>
        <dbReference type="Proteomes" id="UP000317778"/>
    </source>
</evidence>
<dbReference type="EMBL" id="NJBO01000017">
    <property type="protein sequence ID" value="TKJ40571.1"/>
    <property type="molecule type" value="Genomic_DNA"/>
</dbReference>
<accession>A0A532V050</accession>
<protein>
    <submittedName>
        <fullName evidence="1">Uncharacterized protein</fullName>
    </submittedName>
</protein>
<dbReference type="Proteomes" id="UP000317778">
    <property type="component" value="Unassembled WGS sequence"/>
</dbReference>
<proteinExistence type="predicted"/>
<organism evidence="1 2">
    <name type="scientific">candidate division TA06 bacterium B3_TA06</name>
    <dbReference type="NCBI Taxonomy" id="2012487"/>
    <lineage>
        <taxon>Bacteria</taxon>
        <taxon>Bacteria division TA06</taxon>
    </lineage>
</organism>
<comment type="caution">
    <text evidence="1">The sequence shown here is derived from an EMBL/GenBank/DDBJ whole genome shotgun (WGS) entry which is preliminary data.</text>
</comment>
<reference evidence="1 2" key="1">
    <citation type="submission" date="2017-06" db="EMBL/GenBank/DDBJ databases">
        <title>Novel microbial phyla capable of carbon fixation and sulfur reduction in deep-sea sediments.</title>
        <authorList>
            <person name="Huang J."/>
            <person name="Baker B."/>
            <person name="Wang Y."/>
        </authorList>
    </citation>
    <scope>NUCLEOTIDE SEQUENCE [LARGE SCALE GENOMIC DNA]</scope>
    <source>
        <strain evidence="1">B3_TA06</strain>
    </source>
</reference>
<sequence>MLGRWKEIVVLWFQGKRFEDHALEISALGELEQFQKIVTETAEELWRAVNPGRKNLPRHFEKRTQLYLRGSIKEGESTGLSLQARAEPRSKDLTKDLFDKEFEEVENAVNAVLEIYKTQENDEPLPYNLSQVTLQDYQKFGQTLRKDESIKLSKTSVLKPQYVEVTHRTRKRLSRFIEEKHEDQVDVKGEVLAANVREGYLQFQLWLDEKTPVTVKFSPEQEDQVTEALKNHRSVRLRVKGRGEFSPLGKLENIEGVTELNLQAAGEIPFDETARPIEDILMELASEVPEEEWDKLPKDGAKNLDHYLYGTPKE</sequence>
<gene>
    <name evidence="1" type="ORF">CEE36_09285</name>
</gene>